<evidence type="ECO:0008006" key="6">
    <source>
        <dbReference type="Google" id="ProtNLM"/>
    </source>
</evidence>
<accession>A0A1D1VXJ1</accession>
<dbReference type="EMBL" id="BDGG01000009">
    <property type="protein sequence ID" value="GAV03329.1"/>
    <property type="molecule type" value="Genomic_DNA"/>
</dbReference>
<keyword evidence="5" id="KW-1185">Reference proteome</keyword>
<feature type="compositionally biased region" description="Polar residues" evidence="3">
    <location>
        <begin position="1"/>
        <end position="26"/>
    </location>
</feature>
<evidence type="ECO:0000256" key="2">
    <source>
        <dbReference type="PROSITE-ProRule" id="PRU00504"/>
    </source>
</evidence>
<dbReference type="GO" id="GO:0061630">
    <property type="term" value="F:ubiquitin protein ligase activity"/>
    <property type="evidence" value="ECO:0007669"/>
    <property type="project" value="TreeGrafter"/>
</dbReference>
<dbReference type="GO" id="GO:0043161">
    <property type="term" value="P:proteasome-mediated ubiquitin-dependent protein catabolic process"/>
    <property type="evidence" value="ECO:0007669"/>
    <property type="project" value="TreeGrafter"/>
</dbReference>
<gene>
    <name evidence="4" type="primary">RvY_13771-1</name>
    <name evidence="4" type="synonym">RvY_13771.1</name>
    <name evidence="4" type="ORF">RvY_13771</name>
</gene>
<proteinExistence type="predicted"/>
<dbReference type="InterPro" id="IPR001258">
    <property type="entry name" value="NHL_repeat"/>
</dbReference>
<dbReference type="AlphaFoldDB" id="A0A1D1VXJ1"/>
<dbReference type="GO" id="GO:0000209">
    <property type="term" value="P:protein polyubiquitination"/>
    <property type="evidence" value="ECO:0007669"/>
    <property type="project" value="TreeGrafter"/>
</dbReference>
<dbReference type="PANTHER" id="PTHR24104">
    <property type="entry name" value="E3 UBIQUITIN-PROTEIN LIGASE NHLRC1-RELATED"/>
    <property type="match status" value="1"/>
</dbReference>
<dbReference type="STRING" id="947166.A0A1D1VXJ1"/>
<evidence type="ECO:0000313" key="5">
    <source>
        <dbReference type="Proteomes" id="UP000186922"/>
    </source>
</evidence>
<sequence length="755" mass="82710">MNGSNSPRSTHSRASAPTLRHTSSFNDGRHPRRQTCPAVFPRGSDGSPLLRGVSSEDIHASLELLEHNYDELKKTIEGRKTLLQEELSNQFSRLQAKLDQIREKRRALLIGLLPENTDNDVQNSESAGILHMGNGHHQNGFQVGRETLNVLASFDVGSLDQTDPCEMDFLGEYRMLYKLSEGQFGNGGGVMYDREGRLIRSPFGFGVPAGAMWNPGSGDAMNLTGDSGFNMFETPSCHRGASLSSSGIFSSTPFTPTFPDNSFASSSAFGAARMQMSPFLSPEQSVFTFSDSRSTGGLGSFSSQSQHSPPQSIPEYPYQNNSYSGVPRALQGVPEGNGIEAGDSSAAANLLNPANLNKLLNLADRFQRVGLNDGNGRNPFGNGNGGVRRTNSNPPRRRSRRASCPEGNGNRGWGPMYQGPRNGNYEENDNVFAEVGENGFLPEEVTGRPGRNMHELEIRCRFGEVGCSEGQMTAPHGFCLGAKTRTGGQEIIVADTNNHRIEFFDDEGRFLWQFGRSGKQSGQLCHPRKVAFFAETNKLVVCDRGSERSRLQIFGLADRRAKFERAIILDYVAIVAGLTTFRNLIVVVDSVNPSCIVMNQSGEIRFSFPCKQDMKEPSDVVVANNLFYICDFKGHSVCTYDGTGAFVAKIGDKNHISFPNGIDVTPEGHVLVGDSHGNRFHVAMYDANGTFLADYECPHMKVSRCCGLVLTPQGHIVTIAKNNNFVLILERLDREIQGFSDGDHSASEYQNQVSY</sequence>
<evidence type="ECO:0000256" key="3">
    <source>
        <dbReference type="SAM" id="MobiDB-lite"/>
    </source>
</evidence>
<keyword evidence="1" id="KW-0677">Repeat</keyword>
<feature type="compositionally biased region" description="Low complexity" evidence="3">
    <location>
        <begin position="300"/>
        <end position="314"/>
    </location>
</feature>
<feature type="compositionally biased region" description="Low complexity" evidence="3">
    <location>
        <begin position="372"/>
        <end position="381"/>
    </location>
</feature>
<dbReference type="Gene3D" id="2.120.10.30">
    <property type="entry name" value="TolB, C-terminal domain"/>
    <property type="match status" value="1"/>
</dbReference>
<feature type="region of interest" description="Disordered" evidence="3">
    <location>
        <begin position="372"/>
        <end position="426"/>
    </location>
</feature>
<evidence type="ECO:0000256" key="1">
    <source>
        <dbReference type="ARBA" id="ARBA00022737"/>
    </source>
</evidence>
<dbReference type="SUPFAM" id="SSF101898">
    <property type="entry name" value="NHL repeat"/>
    <property type="match status" value="1"/>
</dbReference>
<name>A0A1D1VXJ1_RAMVA</name>
<reference evidence="4 5" key="1">
    <citation type="journal article" date="2016" name="Nat. Commun.">
        <title>Extremotolerant tardigrade genome and improved radiotolerance of human cultured cells by tardigrade-unique protein.</title>
        <authorList>
            <person name="Hashimoto T."/>
            <person name="Horikawa D.D."/>
            <person name="Saito Y."/>
            <person name="Kuwahara H."/>
            <person name="Kozuka-Hata H."/>
            <person name="Shin-I T."/>
            <person name="Minakuchi Y."/>
            <person name="Ohishi K."/>
            <person name="Motoyama A."/>
            <person name="Aizu T."/>
            <person name="Enomoto A."/>
            <person name="Kondo K."/>
            <person name="Tanaka S."/>
            <person name="Hara Y."/>
            <person name="Koshikawa S."/>
            <person name="Sagara H."/>
            <person name="Miura T."/>
            <person name="Yokobori S."/>
            <person name="Miyagawa K."/>
            <person name="Suzuki Y."/>
            <person name="Kubo T."/>
            <person name="Oyama M."/>
            <person name="Kohara Y."/>
            <person name="Fujiyama A."/>
            <person name="Arakawa K."/>
            <person name="Katayama T."/>
            <person name="Toyoda A."/>
            <person name="Kunieda T."/>
        </authorList>
    </citation>
    <scope>NUCLEOTIDE SEQUENCE [LARGE SCALE GENOMIC DNA]</scope>
    <source>
        <strain evidence="4 5">YOKOZUNA-1</strain>
    </source>
</reference>
<feature type="repeat" description="NHL" evidence="2">
    <location>
        <begin position="644"/>
        <end position="686"/>
    </location>
</feature>
<dbReference type="InterPro" id="IPR011042">
    <property type="entry name" value="6-blade_b-propeller_TolB-like"/>
</dbReference>
<protein>
    <recommendedName>
        <fullName evidence="6">B-box C-terminal domain-containing protein</fullName>
    </recommendedName>
</protein>
<organism evidence="4 5">
    <name type="scientific">Ramazzottius varieornatus</name>
    <name type="common">Water bear</name>
    <name type="synonym">Tardigrade</name>
    <dbReference type="NCBI Taxonomy" id="947166"/>
    <lineage>
        <taxon>Eukaryota</taxon>
        <taxon>Metazoa</taxon>
        <taxon>Ecdysozoa</taxon>
        <taxon>Tardigrada</taxon>
        <taxon>Eutardigrada</taxon>
        <taxon>Parachela</taxon>
        <taxon>Hypsibioidea</taxon>
        <taxon>Ramazzottiidae</taxon>
        <taxon>Ramazzottius</taxon>
    </lineage>
</organism>
<feature type="region of interest" description="Disordered" evidence="3">
    <location>
        <begin position="290"/>
        <end position="318"/>
    </location>
</feature>
<feature type="region of interest" description="Disordered" evidence="3">
    <location>
        <begin position="1"/>
        <end position="52"/>
    </location>
</feature>
<evidence type="ECO:0000313" key="4">
    <source>
        <dbReference type="EMBL" id="GAV03329.1"/>
    </source>
</evidence>
<dbReference type="PANTHER" id="PTHR24104:SF51">
    <property type="entry name" value="SMP-30_GLUCONOLACTONASE_LRE-LIKE REGION DOMAIN-CONTAINING PROTEIN"/>
    <property type="match status" value="1"/>
</dbReference>
<dbReference type="PROSITE" id="PS51125">
    <property type="entry name" value="NHL"/>
    <property type="match status" value="1"/>
</dbReference>
<dbReference type="InterPro" id="IPR050952">
    <property type="entry name" value="TRIM-NHL_E3_ligases"/>
</dbReference>
<comment type="caution">
    <text evidence="4">The sequence shown here is derived from an EMBL/GenBank/DDBJ whole genome shotgun (WGS) entry which is preliminary data.</text>
</comment>
<dbReference type="Proteomes" id="UP000186922">
    <property type="component" value="Unassembled WGS sequence"/>
</dbReference>
<dbReference type="OrthoDB" id="342730at2759"/>